<dbReference type="RefSeq" id="WP_259546395.1">
    <property type="nucleotide sequence ID" value="NZ_BAABHW010000001.1"/>
</dbReference>
<accession>A0ABP9L3A1</accession>
<dbReference type="EMBL" id="BAABHW010000001">
    <property type="protein sequence ID" value="GAA5068586.1"/>
    <property type="molecule type" value="Genomic_DNA"/>
</dbReference>
<comment type="caution">
    <text evidence="2">The sequence shown here is derived from an EMBL/GenBank/DDBJ whole genome shotgun (WGS) entry which is preliminary data.</text>
</comment>
<evidence type="ECO:0000313" key="2">
    <source>
        <dbReference type="EMBL" id="GAA5068586.1"/>
    </source>
</evidence>
<feature type="compositionally biased region" description="Low complexity" evidence="1">
    <location>
        <begin position="233"/>
        <end position="266"/>
    </location>
</feature>
<feature type="compositionally biased region" description="Low complexity" evidence="1">
    <location>
        <begin position="330"/>
        <end position="341"/>
    </location>
</feature>
<feature type="compositionally biased region" description="Acidic residues" evidence="1">
    <location>
        <begin position="62"/>
        <end position="74"/>
    </location>
</feature>
<dbReference type="Pfam" id="PF04748">
    <property type="entry name" value="Polysacc_deac_2"/>
    <property type="match status" value="1"/>
</dbReference>
<gene>
    <name evidence="2" type="ORF">GCM10023209_09360</name>
</gene>
<protein>
    <submittedName>
        <fullName evidence="2">Divergent polysaccharide deacetylase family protein</fullName>
    </submittedName>
</protein>
<evidence type="ECO:0000313" key="3">
    <source>
        <dbReference type="Proteomes" id="UP001499910"/>
    </source>
</evidence>
<keyword evidence="3" id="KW-1185">Reference proteome</keyword>
<dbReference type="Gene3D" id="3.20.20.370">
    <property type="entry name" value="Glycoside hydrolase/deacetylase"/>
    <property type="match status" value="1"/>
</dbReference>
<dbReference type="Proteomes" id="UP001499910">
    <property type="component" value="Unassembled WGS sequence"/>
</dbReference>
<evidence type="ECO:0000256" key="1">
    <source>
        <dbReference type="SAM" id="MobiDB-lite"/>
    </source>
</evidence>
<dbReference type="CDD" id="cd10936">
    <property type="entry name" value="CE4_DAC2"/>
    <property type="match status" value="1"/>
</dbReference>
<sequence>MGRGIFLGVIWGALVALIVSVAVSLSTPLPERGLRMATAPAPEVESVSPTALGTGAGQGDAPAEDEASPDEAEADAAPPETAPEPAEAPAPEPAPTPEPGSDQPDASGPATEIPLPSGSEFNRPPPEEEAALPTTDEAPAAAAPRALPAPDGTSPQALDTAPAPQPDIATVPTAPAPGALATLDLAPPSMGAGDAASPARPQPTVLPSQGTEAAPIPSTRTAPLPQVVPPEPDAAVEADAAPEAVTEPAPVTEEAAAVDPAPTTPEGPVADEEAPASPEPVIDPDAPLPPVRRLVQPEGSAPVGLVTEDDLSTPSVIPTAPAPAVPQPPAATADPAPQADAPQEDGFASDAPVQPRRLRPGESGTLPQITASVPEASEPAADEDAAAPEPEAEAATGALAAYSVPFDSSETRPLIAVILIDDPEAGLDIPTLTRFSFPVAFAIDPLRPDAAMRAAAFREAGFEVLMLGTAVPADATAQDAEVALSAASEAVPEAIAILDTPDNRIQSNRPALDAVVGRAGAAGQGLLAFPRGLNAAEQSALRVDVPAATLFRLLDDENQRATVITRYLGRAEFAAQQEGAVVVAGRTRPDTVTALFSWALSGRDEGVAVAPVSEVLRRSVQD</sequence>
<feature type="region of interest" description="Disordered" evidence="1">
    <location>
        <begin position="39"/>
        <end position="393"/>
    </location>
</feature>
<feature type="compositionally biased region" description="Low complexity" evidence="1">
    <location>
        <begin position="169"/>
        <end position="188"/>
    </location>
</feature>
<proteinExistence type="predicted"/>
<organism evidence="2 3">
    <name type="scientific">[Roseibacterium] beibuensis</name>
    <dbReference type="NCBI Taxonomy" id="1193142"/>
    <lineage>
        <taxon>Bacteria</taxon>
        <taxon>Pseudomonadati</taxon>
        <taxon>Pseudomonadota</taxon>
        <taxon>Alphaproteobacteria</taxon>
        <taxon>Rhodobacterales</taxon>
        <taxon>Roseobacteraceae</taxon>
        <taxon>Roseicyclus</taxon>
    </lineage>
</organism>
<feature type="compositionally biased region" description="Pro residues" evidence="1">
    <location>
        <begin position="80"/>
        <end position="98"/>
    </location>
</feature>
<dbReference type="InterPro" id="IPR006837">
    <property type="entry name" value="Divergent_DAC"/>
</dbReference>
<feature type="compositionally biased region" description="Acidic residues" evidence="1">
    <location>
        <begin position="380"/>
        <end position="392"/>
    </location>
</feature>
<name>A0ABP9L3A1_9RHOB</name>
<dbReference type="InterPro" id="IPR011330">
    <property type="entry name" value="Glyco_hydro/deAcase_b/a-brl"/>
</dbReference>
<feature type="compositionally biased region" description="Pro residues" evidence="1">
    <location>
        <begin position="320"/>
        <end position="329"/>
    </location>
</feature>
<dbReference type="SUPFAM" id="SSF88713">
    <property type="entry name" value="Glycoside hydrolase/deacetylase"/>
    <property type="match status" value="1"/>
</dbReference>
<feature type="compositionally biased region" description="Low complexity" evidence="1">
    <location>
        <begin position="131"/>
        <end position="151"/>
    </location>
</feature>
<reference evidence="3" key="1">
    <citation type="journal article" date="2019" name="Int. J. Syst. Evol. Microbiol.">
        <title>The Global Catalogue of Microorganisms (GCM) 10K type strain sequencing project: providing services to taxonomists for standard genome sequencing and annotation.</title>
        <authorList>
            <consortium name="The Broad Institute Genomics Platform"/>
            <consortium name="The Broad Institute Genome Sequencing Center for Infectious Disease"/>
            <person name="Wu L."/>
            <person name="Ma J."/>
        </authorList>
    </citation>
    <scope>NUCLEOTIDE SEQUENCE [LARGE SCALE GENOMIC DNA]</scope>
    <source>
        <strain evidence="3">JCM 18015</strain>
    </source>
</reference>